<dbReference type="GO" id="GO:0015074">
    <property type="term" value="P:DNA integration"/>
    <property type="evidence" value="ECO:0007669"/>
    <property type="project" value="InterPro"/>
</dbReference>
<sequence>MNGNNFYLKLNLVEGHVFSAKIDESVVWHKRYGHFNLKSLKFMQKAGMVEDMPEITVNAQTCESCELGKQHRKSFPQNMSKRTTHKLELVHSDICGPMSVASLSNNVYFALFIDDFNRMTWVKVLKTGNGGKYTSKEFNVFFQEAGIVHQLTAPYSLQQNGVSERKNRTVMEMARCMLFEKKLPKLLWAATVSTSVYLLNRLPTKSVQSKTPIEAWSGKTICQAPESVWFIVLPSCAIYQESLSRIKIVISRDVHFDENSYWNWDLKKVRKCDQTTPSILELIEDPLDVEATSDTPVLKVRPLSNVYERYNLVHAEPTCYTEAARFLEWIEAMKVEIDNQIQFRTNLCNKARLVVKGFAQVVGVDYGDTFAPKFMFNNQKALRLLVSLYVDDMLVTRSNVRLLAEFKMEMQDVFEMSNLGIMNYFLGMEIYQCSSGIFISQRKYVVDILKKFKLESCKEVATPLTQNEKISKNDGEKLKEPSAYRSLVGSLLYLTATRPNLMFPVGLLSRFMSSPSNVHMGVAKRVLKHVRGTTNLGIWYFKTGGVKLDGYADSDWAGSVDDMKSTSGYVFTIGSGVVCWNSRKQEVVAQSTAEAEYISLATAANQAGAPKVEAWHVQGKSQGGVLELMKFASEV</sequence>
<accession>A0A438BS97</accession>
<dbReference type="Gene3D" id="3.30.420.10">
    <property type="entry name" value="Ribonuclease H-like superfamily/Ribonuclease H"/>
    <property type="match status" value="1"/>
</dbReference>
<dbReference type="PROSITE" id="PS50994">
    <property type="entry name" value="INTEGRASE"/>
    <property type="match status" value="1"/>
</dbReference>
<evidence type="ECO:0000256" key="1">
    <source>
        <dbReference type="ARBA" id="ARBA00022723"/>
    </source>
</evidence>
<dbReference type="InterPro" id="IPR039537">
    <property type="entry name" value="Retrotran_Ty1/copia-like"/>
</dbReference>
<dbReference type="PANTHER" id="PTHR42648:SF18">
    <property type="entry name" value="RETROTRANSPOSON, UNCLASSIFIED-LIKE PROTEIN"/>
    <property type="match status" value="1"/>
</dbReference>
<dbReference type="SUPFAM" id="SSF53098">
    <property type="entry name" value="Ribonuclease H-like"/>
    <property type="match status" value="1"/>
</dbReference>
<dbReference type="GO" id="GO:0016787">
    <property type="term" value="F:hydrolase activity"/>
    <property type="evidence" value="ECO:0007669"/>
    <property type="project" value="UniProtKB-KW"/>
</dbReference>
<dbReference type="AlphaFoldDB" id="A0A438BS97"/>
<comment type="caution">
    <text evidence="4">The sequence shown here is derived from an EMBL/GenBank/DDBJ whole genome shotgun (WGS) entry which is preliminary data.</text>
</comment>
<organism evidence="4 5">
    <name type="scientific">Vitis vinifera</name>
    <name type="common">Grape</name>
    <dbReference type="NCBI Taxonomy" id="29760"/>
    <lineage>
        <taxon>Eukaryota</taxon>
        <taxon>Viridiplantae</taxon>
        <taxon>Streptophyta</taxon>
        <taxon>Embryophyta</taxon>
        <taxon>Tracheophyta</taxon>
        <taxon>Spermatophyta</taxon>
        <taxon>Magnoliopsida</taxon>
        <taxon>eudicotyledons</taxon>
        <taxon>Gunneridae</taxon>
        <taxon>Pentapetalae</taxon>
        <taxon>rosids</taxon>
        <taxon>Vitales</taxon>
        <taxon>Vitaceae</taxon>
        <taxon>Viteae</taxon>
        <taxon>Vitis</taxon>
    </lineage>
</organism>
<proteinExistence type="predicted"/>
<dbReference type="SUPFAM" id="SSF56672">
    <property type="entry name" value="DNA/RNA polymerases"/>
    <property type="match status" value="1"/>
</dbReference>
<reference evidence="4 5" key="1">
    <citation type="journal article" date="2018" name="PLoS Genet.">
        <title>Population sequencing reveals clonal diversity and ancestral inbreeding in the grapevine cultivar Chardonnay.</title>
        <authorList>
            <person name="Roach M.J."/>
            <person name="Johnson D.L."/>
            <person name="Bohlmann J."/>
            <person name="van Vuuren H.J."/>
            <person name="Jones S.J."/>
            <person name="Pretorius I.S."/>
            <person name="Schmidt S.A."/>
            <person name="Borneman A.R."/>
        </authorList>
    </citation>
    <scope>NUCLEOTIDE SEQUENCE [LARGE SCALE GENOMIC DNA]</scope>
    <source>
        <strain evidence="5">cv. Chardonnay</strain>
        <tissue evidence="4">Leaf</tissue>
    </source>
</reference>
<feature type="domain" description="Integrase catalytic" evidence="3">
    <location>
        <begin position="123"/>
        <end position="220"/>
    </location>
</feature>
<keyword evidence="2" id="KW-0378">Hydrolase</keyword>
<dbReference type="PANTHER" id="PTHR42648">
    <property type="entry name" value="TRANSPOSASE, PUTATIVE-RELATED"/>
    <property type="match status" value="1"/>
</dbReference>
<dbReference type="CDD" id="cd09272">
    <property type="entry name" value="RNase_HI_RT_Ty1"/>
    <property type="match status" value="1"/>
</dbReference>
<evidence type="ECO:0000256" key="2">
    <source>
        <dbReference type="ARBA" id="ARBA00022801"/>
    </source>
</evidence>
<name>A0A438BS97_VITVI</name>
<protein>
    <submittedName>
        <fullName evidence="4">Retrovirus-related Pol polyprotein from transposon RE1</fullName>
    </submittedName>
</protein>
<dbReference type="InterPro" id="IPR025724">
    <property type="entry name" value="GAG-pre-integrase_dom"/>
</dbReference>
<dbReference type="Pfam" id="PF13976">
    <property type="entry name" value="gag_pre-integrs"/>
    <property type="match status" value="1"/>
</dbReference>
<evidence type="ECO:0000313" key="4">
    <source>
        <dbReference type="EMBL" id="RVW13844.1"/>
    </source>
</evidence>
<dbReference type="InterPro" id="IPR043502">
    <property type="entry name" value="DNA/RNA_pol_sf"/>
</dbReference>
<dbReference type="EMBL" id="QGNW01002644">
    <property type="protein sequence ID" value="RVW13844.1"/>
    <property type="molecule type" value="Genomic_DNA"/>
</dbReference>
<dbReference type="InterPro" id="IPR013103">
    <property type="entry name" value="RVT_2"/>
</dbReference>
<dbReference type="GO" id="GO:0003676">
    <property type="term" value="F:nucleic acid binding"/>
    <property type="evidence" value="ECO:0007669"/>
    <property type="project" value="InterPro"/>
</dbReference>
<keyword evidence="1" id="KW-0479">Metal-binding</keyword>
<dbReference type="GO" id="GO:0046872">
    <property type="term" value="F:metal ion binding"/>
    <property type="evidence" value="ECO:0007669"/>
    <property type="project" value="UniProtKB-KW"/>
</dbReference>
<dbReference type="Pfam" id="PF07727">
    <property type="entry name" value="RVT_2"/>
    <property type="match status" value="1"/>
</dbReference>
<evidence type="ECO:0000259" key="3">
    <source>
        <dbReference type="PROSITE" id="PS50994"/>
    </source>
</evidence>
<dbReference type="InterPro" id="IPR001584">
    <property type="entry name" value="Integrase_cat-core"/>
</dbReference>
<dbReference type="Proteomes" id="UP000288805">
    <property type="component" value="Unassembled WGS sequence"/>
</dbReference>
<dbReference type="InterPro" id="IPR012337">
    <property type="entry name" value="RNaseH-like_sf"/>
</dbReference>
<evidence type="ECO:0000313" key="5">
    <source>
        <dbReference type="Proteomes" id="UP000288805"/>
    </source>
</evidence>
<gene>
    <name evidence="4" type="primary">RE1_3220</name>
    <name evidence="4" type="ORF">CK203_079427</name>
</gene>
<dbReference type="InterPro" id="IPR036397">
    <property type="entry name" value="RNaseH_sf"/>
</dbReference>